<dbReference type="Proteomes" id="UP000094669">
    <property type="component" value="Unassembled WGS sequence"/>
</dbReference>
<protein>
    <submittedName>
        <fullName evidence="1">Uncharacterized protein</fullName>
    </submittedName>
</protein>
<sequence>MHETSFPIRIPFSEMHCLEEEGIYDKKYRNFSRMNPVVQPKRLVLRRFIEIRLLALDKLSLIPECSPS</sequence>
<reference evidence="1" key="1">
    <citation type="submission" date="2018-01" db="EMBL/GenBank/DDBJ databases">
        <title>Genomic characterization of Leptospira inadai serogroup Lyme isolated from captured rat in Brazil and comparative analysis with human reference strain.</title>
        <authorList>
            <person name="Moreno L.Z."/>
            <person name="Loureiro A.P."/>
            <person name="Miraglia F."/>
            <person name="Kremer F.S."/>
            <person name="Eslabao M.R."/>
            <person name="Dellagostin O.A."/>
            <person name="Lilenbaum W."/>
            <person name="Moreno A.M."/>
        </authorList>
    </citation>
    <scope>NUCLEOTIDE SEQUENCE [LARGE SCALE GENOMIC DNA]</scope>
    <source>
        <strain evidence="1">M34/99</strain>
    </source>
</reference>
<gene>
    <name evidence="1" type="ORF">BES34_000295</name>
</gene>
<organism evidence="1 2">
    <name type="scientific">Leptospira inadai serovar Lyme</name>
    <dbReference type="NCBI Taxonomy" id="293084"/>
    <lineage>
        <taxon>Bacteria</taxon>
        <taxon>Pseudomonadati</taxon>
        <taxon>Spirochaetota</taxon>
        <taxon>Spirochaetia</taxon>
        <taxon>Leptospirales</taxon>
        <taxon>Leptospiraceae</taxon>
        <taxon>Leptospira</taxon>
    </lineage>
</organism>
<name>A0ABX4YNJ3_9LEPT</name>
<proteinExistence type="predicted"/>
<keyword evidence="2" id="KW-1185">Reference proteome</keyword>
<dbReference type="EMBL" id="MCRM02000001">
    <property type="protein sequence ID" value="PNV76769.1"/>
    <property type="molecule type" value="Genomic_DNA"/>
</dbReference>
<evidence type="ECO:0000313" key="2">
    <source>
        <dbReference type="Proteomes" id="UP000094669"/>
    </source>
</evidence>
<accession>A0ABX4YNJ3</accession>
<evidence type="ECO:0000313" key="1">
    <source>
        <dbReference type="EMBL" id="PNV76769.1"/>
    </source>
</evidence>
<comment type="caution">
    <text evidence="1">The sequence shown here is derived from an EMBL/GenBank/DDBJ whole genome shotgun (WGS) entry which is preliminary data.</text>
</comment>